<accession>U4R036</accession>
<reference evidence="1 2" key="1">
    <citation type="journal article" date="2013" name="Genome Announc.">
        <title>Draft Genome Sequence of the Cellulolytic Bacterium Clostridium papyrosolvens C7 (ATCC 700395).</title>
        <authorList>
            <person name="Zepeda V."/>
            <person name="Dassa B."/>
            <person name="Borovok I."/>
            <person name="Lamed R."/>
            <person name="Bayer E.A."/>
            <person name="Cate J.H."/>
        </authorList>
    </citation>
    <scope>NUCLEOTIDE SEQUENCE [LARGE SCALE GENOMIC DNA]</scope>
    <source>
        <strain evidence="1 2">C7</strain>
    </source>
</reference>
<proteinExistence type="predicted"/>
<protein>
    <submittedName>
        <fullName evidence="1">Uncharacterized protein</fullName>
    </submittedName>
</protein>
<name>U4R036_9FIRM</name>
<evidence type="ECO:0000313" key="2">
    <source>
        <dbReference type="Proteomes" id="UP000016860"/>
    </source>
</evidence>
<dbReference type="EMBL" id="ATAY01000063">
    <property type="protein sequence ID" value="EPR10481.1"/>
    <property type="molecule type" value="Genomic_DNA"/>
</dbReference>
<dbReference type="AlphaFoldDB" id="U4R036"/>
<dbReference type="STRING" id="1330534.L323_12605"/>
<comment type="caution">
    <text evidence="1">The sequence shown here is derived from an EMBL/GenBank/DDBJ whole genome shotgun (WGS) entry which is preliminary data.</text>
</comment>
<dbReference type="PATRIC" id="fig|1330534.3.peg.2500"/>
<evidence type="ECO:0000313" key="1">
    <source>
        <dbReference type="EMBL" id="EPR10481.1"/>
    </source>
</evidence>
<gene>
    <name evidence="1" type="ORF">L323_12605</name>
</gene>
<organism evidence="1 2">
    <name type="scientific">Ruminiclostridium papyrosolvens C7</name>
    <dbReference type="NCBI Taxonomy" id="1330534"/>
    <lineage>
        <taxon>Bacteria</taxon>
        <taxon>Bacillati</taxon>
        <taxon>Bacillota</taxon>
        <taxon>Clostridia</taxon>
        <taxon>Eubacteriales</taxon>
        <taxon>Oscillospiraceae</taxon>
        <taxon>Ruminiclostridium</taxon>
    </lineage>
</organism>
<dbReference type="Proteomes" id="UP000016860">
    <property type="component" value="Unassembled WGS sequence"/>
</dbReference>
<sequence>MLMEIKKVLLPAYSEVPYCDFNIGLKGVKIMSKPNTVTGDAFVAQAVNQKNLSLNANVTLNAYICVEQEVREFQLAVAEAEEEDC</sequence>